<gene>
    <name evidence="3" type="ORF">WAB15_37035</name>
</gene>
<organism evidence="3 4">
    <name type="scientific">Streptomyces sirii</name>
    <dbReference type="NCBI Taxonomy" id="3127701"/>
    <lineage>
        <taxon>Bacteria</taxon>
        <taxon>Bacillati</taxon>
        <taxon>Actinomycetota</taxon>
        <taxon>Actinomycetes</taxon>
        <taxon>Kitasatosporales</taxon>
        <taxon>Streptomycetaceae</taxon>
        <taxon>Streptomyces</taxon>
    </lineage>
</organism>
<dbReference type="InterPro" id="IPR036390">
    <property type="entry name" value="WH_DNA-bd_sf"/>
</dbReference>
<dbReference type="InterPro" id="IPR036388">
    <property type="entry name" value="WH-like_DNA-bd_sf"/>
</dbReference>
<dbReference type="InterPro" id="IPR039422">
    <property type="entry name" value="MarR/SlyA-like"/>
</dbReference>
<reference evidence="3 4" key="1">
    <citation type="submission" date="2024-03" db="EMBL/GenBank/DDBJ databases">
        <title>The complete genome of Streptomyces sirii sp.nov.</title>
        <authorList>
            <person name="Zakalyukina Y.V."/>
            <person name="Belik A.R."/>
            <person name="Biryukov M.V."/>
            <person name="Baturina O.A."/>
            <person name="Kabilov M.R."/>
        </authorList>
    </citation>
    <scope>NUCLEOTIDE SEQUENCE [LARGE SCALE GENOMIC DNA]</scope>
    <source>
        <strain evidence="3 4">BP-8</strain>
    </source>
</reference>
<keyword evidence="4" id="KW-1185">Reference proteome</keyword>
<feature type="domain" description="HTH marR-type" evidence="2">
    <location>
        <begin position="18"/>
        <end position="150"/>
    </location>
</feature>
<evidence type="ECO:0000313" key="3">
    <source>
        <dbReference type="EMBL" id="WXK81173.1"/>
    </source>
</evidence>
<dbReference type="InterPro" id="IPR000835">
    <property type="entry name" value="HTH_MarR-typ"/>
</dbReference>
<dbReference type="Gene3D" id="1.10.10.10">
    <property type="entry name" value="Winged helix-like DNA-binding domain superfamily/Winged helix DNA-binding domain"/>
    <property type="match status" value="1"/>
</dbReference>
<dbReference type="SUPFAM" id="SSF46785">
    <property type="entry name" value="Winged helix' DNA-binding domain"/>
    <property type="match status" value="1"/>
</dbReference>
<dbReference type="EMBL" id="CP147982">
    <property type="protein sequence ID" value="WXK81173.1"/>
    <property type="molecule type" value="Genomic_DNA"/>
</dbReference>
<dbReference type="RefSeq" id="WP_407288992.1">
    <property type="nucleotide sequence ID" value="NZ_CP147982.1"/>
</dbReference>
<accession>A0ABZ2QYU5</accession>
<dbReference type="PANTHER" id="PTHR33164:SF43">
    <property type="entry name" value="HTH-TYPE TRANSCRIPTIONAL REPRESSOR YETL"/>
    <property type="match status" value="1"/>
</dbReference>
<evidence type="ECO:0000256" key="1">
    <source>
        <dbReference type="SAM" id="MobiDB-lite"/>
    </source>
</evidence>
<dbReference type="Pfam" id="PF01047">
    <property type="entry name" value="MarR"/>
    <property type="match status" value="1"/>
</dbReference>
<sequence length="180" mass="19315">MAESAADSGTTSKGRPTRPDLAAMIVPLGRALMAAEQPILDAHGLTMWAYSVLLHLDESPIRTQAALAEAIRADKTRIIPVLDDLEARELICRQPDPKDRRVRLLSLTAAGRRLRDAVQAAIQRGEEQLLTQLPAADRAGFLKALQTLSELPELTSRKTGRGSPQSSPGPGPDPGQRGSS</sequence>
<dbReference type="Proteomes" id="UP001626628">
    <property type="component" value="Chromosome"/>
</dbReference>
<evidence type="ECO:0000313" key="4">
    <source>
        <dbReference type="Proteomes" id="UP001626628"/>
    </source>
</evidence>
<dbReference type="SMART" id="SM00347">
    <property type="entry name" value="HTH_MARR"/>
    <property type="match status" value="1"/>
</dbReference>
<proteinExistence type="predicted"/>
<name>A0ABZ2QYU5_9ACTN</name>
<feature type="region of interest" description="Disordered" evidence="1">
    <location>
        <begin position="152"/>
        <end position="180"/>
    </location>
</feature>
<evidence type="ECO:0000259" key="2">
    <source>
        <dbReference type="PROSITE" id="PS50995"/>
    </source>
</evidence>
<dbReference type="PRINTS" id="PR00598">
    <property type="entry name" value="HTHMARR"/>
</dbReference>
<dbReference type="PANTHER" id="PTHR33164">
    <property type="entry name" value="TRANSCRIPTIONAL REGULATOR, MARR FAMILY"/>
    <property type="match status" value="1"/>
</dbReference>
<protein>
    <submittedName>
        <fullName evidence="3">MarR family winged helix-turn-helix transcriptional regulator</fullName>
    </submittedName>
</protein>
<dbReference type="PROSITE" id="PS50995">
    <property type="entry name" value="HTH_MARR_2"/>
    <property type="match status" value="1"/>
</dbReference>